<comment type="caution">
    <text evidence="1">The sequence shown here is derived from an EMBL/GenBank/DDBJ whole genome shotgun (WGS) entry which is preliminary data.</text>
</comment>
<dbReference type="Proteomes" id="UP001597357">
    <property type="component" value="Unassembled WGS sequence"/>
</dbReference>
<evidence type="ECO:0008006" key="3">
    <source>
        <dbReference type="Google" id="ProtNLM"/>
    </source>
</evidence>
<dbReference type="RefSeq" id="WP_379045809.1">
    <property type="nucleotide sequence ID" value="NZ_JBHULZ010000026.1"/>
</dbReference>
<accession>A0ABW5SE10</accession>
<keyword evidence="2" id="KW-1185">Reference proteome</keyword>
<protein>
    <recommendedName>
        <fullName evidence="3">Lipoprotein</fullName>
    </recommendedName>
</protein>
<evidence type="ECO:0000313" key="2">
    <source>
        <dbReference type="Proteomes" id="UP001597357"/>
    </source>
</evidence>
<name>A0ABW5SE10_9FLAO</name>
<sequence>MKYIRIFFWCGVLFLHFSCSGKKEESWEVNRFDKKQIFSLAAPKNKTVNNANIYVRGKFSGQVKMQRSEGYPIVEFSSDSIPQRFFYDFYGGDFQIILLPSSAKGKIELTIEIPYSY</sequence>
<gene>
    <name evidence="1" type="ORF">ACFSQ0_06415</name>
</gene>
<dbReference type="EMBL" id="JBHULZ010000026">
    <property type="protein sequence ID" value="MFD2697620.1"/>
    <property type="molecule type" value="Genomic_DNA"/>
</dbReference>
<organism evidence="1 2">
    <name type="scientific">Mesonia sediminis</name>
    <dbReference type="NCBI Taxonomy" id="1703946"/>
    <lineage>
        <taxon>Bacteria</taxon>
        <taxon>Pseudomonadati</taxon>
        <taxon>Bacteroidota</taxon>
        <taxon>Flavobacteriia</taxon>
        <taxon>Flavobacteriales</taxon>
        <taxon>Flavobacteriaceae</taxon>
        <taxon>Mesonia</taxon>
    </lineage>
</organism>
<proteinExistence type="predicted"/>
<reference evidence="2" key="1">
    <citation type="journal article" date="2019" name="Int. J. Syst. Evol. Microbiol.">
        <title>The Global Catalogue of Microorganisms (GCM) 10K type strain sequencing project: providing services to taxonomists for standard genome sequencing and annotation.</title>
        <authorList>
            <consortium name="The Broad Institute Genomics Platform"/>
            <consortium name="The Broad Institute Genome Sequencing Center for Infectious Disease"/>
            <person name="Wu L."/>
            <person name="Ma J."/>
        </authorList>
    </citation>
    <scope>NUCLEOTIDE SEQUENCE [LARGE SCALE GENOMIC DNA]</scope>
    <source>
        <strain evidence="2">KCTC 42255</strain>
    </source>
</reference>
<evidence type="ECO:0000313" key="1">
    <source>
        <dbReference type="EMBL" id="MFD2697620.1"/>
    </source>
</evidence>